<dbReference type="CDD" id="cd03784">
    <property type="entry name" value="GT1_Gtf-like"/>
    <property type="match status" value="2"/>
</dbReference>
<gene>
    <name evidence="5" type="ORF">NQ314_005973</name>
</gene>
<keyword evidence="4" id="KW-0472">Membrane</keyword>
<evidence type="ECO:0000256" key="2">
    <source>
        <dbReference type="ARBA" id="ARBA00022676"/>
    </source>
</evidence>
<feature type="transmembrane region" description="Helical" evidence="4">
    <location>
        <begin position="330"/>
        <end position="349"/>
    </location>
</feature>
<dbReference type="Pfam" id="PF00201">
    <property type="entry name" value="UDPGT"/>
    <property type="match status" value="3"/>
</dbReference>
<evidence type="ECO:0000313" key="5">
    <source>
        <dbReference type="EMBL" id="KAJ8961044.1"/>
    </source>
</evidence>
<dbReference type="PANTHER" id="PTHR48043">
    <property type="entry name" value="EG:EG0003.4 PROTEIN-RELATED"/>
    <property type="match status" value="1"/>
</dbReference>
<keyword evidence="4" id="KW-1133">Transmembrane helix</keyword>
<dbReference type="PROSITE" id="PS00375">
    <property type="entry name" value="UDPGT"/>
    <property type="match status" value="1"/>
</dbReference>
<feature type="transmembrane region" description="Helical" evidence="4">
    <location>
        <begin position="774"/>
        <end position="793"/>
    </location>
</feature>
<keyword evidence="2" id="KW-0328">Glycosyltransferase</keyword>
<dbReference type="InterPro" id="IPR035595">
    <property type="entry name" value="UDP_glycos_trans_CS"/>
</dbReference>
<dbReference type="PANTHER" id="PTHR48043:SF159">
    <property type="entry name" value="EG:EG0003.4 PROTEIN-RELATED"/>
    <property type="match status" value="1"/>
</dbReference>
<dbReference type="Proteomes" id="UP001162156">
    <property type="component" value="Unassembled WGS sequence"/>
</dbReference>
<keyword evidence="6" id="KW-1185">Reference proteome</keyword>
<evidence type="ECO:0008006" key="7">
    <source>
        <dbReference type="Google" id="ProtNLM"/>
    </source>
</evidence>
<proteinExistence type="inferred from homology"/>
<dbReference type="AlphaFoldDB" id="A0AAV8Z9M9"/>
<sequence>KKKQLYEMGQMSYIGQLDWVAKFGYIYTENVLRVKEVQELLKSNEKFDIVVLEHFFNEAMMIFAHKFNCPLVLLAPGPTTVFNNHLFANPSPPSYVPGLLADFGTHMTFWERLKNTYYDIAGELFVNYVMLPKQEEILKRTVPDAPDLKDILYNSSLLLLTSHISLKDPVPLQPAIKEIGGYHVQPPKPLPKDLQEFLDNAKEGKKEAILKVFSKLKHKVLWKFEADLPEKPKNVEIMSWLPQQDILAHPNVIAFITHAGLLGTIEAIYHGVPLLGLPIFWDQEKNIEDAVRKGYGLKIPFQQLNEENFGYITTFIISQDKIARTMKLKLFFLLFAICAVEPAKILGIFPTPAASHFTLGFRLMKELADRGHEVTVVNPFPQKTPINNYTDIPVESMNDALFEYMPNNQYVVLEFKKDFWARDAMCFAEKIKFLHNMAYKLTEKLVSHENFQKLLNSDAEFDLIIIEYFLNEASLGLGKFFDAPVVLFSTLPSSTLTNHLFANPGPSSYVPNLLTQYTGDMDFWQRFSNLAYNTFDNFYKHYYMLPLHDHLLKTYISKDLNVEDVIYNASLILLNSHPSISEPVPHTPNMIEIGGFHINSPKALPLKLQEFMDEANEGVVLFSMGSNLNSLDLDPDKRDAILKAFSRIKQKVLWKFEDDFTIETVYHGVPIIGIPIYGDQKLNIARAVKNGYAVSVPLQELTEEKLSWALNEVLNNTEYANNVKTHSKIMKDQIVTPLDSAVYWIEYVIRHNGTRHLQSAGLHLTWFKRNLIDIIIVLVVIDLALFLIFYYIIKHIIHYLMKFVRKRENKKYERLST</sequence>
<organism evidence="5 6">
    <name type="scientific">Rhamnusium bicolor</name>
    <dbReference type="NCBI Taxonomy" id="1586634"/>
    <lineage>
        <taxon>Eukaryota</taxon>
        <taxon>Metazoa</taxon>
        <taxon>Ecdysozoa</taxon>
        <taxon>Arthropoda</taxon>
        <taxon>Hexapoda</taxon>
        <taxon>Insecta</taxon>
        <taxon>Pterygota</taxon>
        <taxon>Neoptera</taxon>
        <taxon>Endopterygota</taxon>
        <taxon>Coleoptera</taxon>
        <taxon>Polyphaga</taxon>
        <taxon>Cucujiformia</taxon>
        <taxon>Chrysomeloidea</taxon>
        <taxon>Cerambycidae</taxon>
        <taxon>Lepturinae</taxon>
        <taxon>Rhagiini</taxon>
        <taxon>Rhamnusium</taxon>
    </lineage>
</organism>
<reference evidence="5" key="1">
    <citation type="journal article" date="2023" name="Insect Mol. Biol.">
        <title>Genome sequencing provides insights into the evolution of gene families encoding plant cell wall-degrading enzymes in longhorned beetles.</title>
        <authorList>
            <person name="Shin N.R."/>
            <person name="Okamura Y."/>
            <person name="Kirsch R."/>
            <person name="Pauchet Y."/>
        </authorList>
    </citation>
    <scope>NUCLEOTIDE SEQUENCE</scope>
    <source>
        <strain evidence="5">RBIC_L_NR</strain>
    </source>
</reference>
<feature type="non-terminal residue" evidence="5">
    <location>
        <position position="1"/>
    </location>
</feature>
<dbReference type="GO" id="GO:0008194">
    <property type="term" value="F:UDP-glycosyltransferase activity"/>
    <property type="evidence" value="ECO:0007669"/>
    <property type="project" value="InterPro"/>
</dbReference>
<accession>A0AAV8Z9M9</accession>
<dbReference type="EMBL" id="JANEYF010001621">
    <property type="protein sequence ID" value="KAJ8961044.1"/>
    <property type="molecule type" value="Genomic_DNA"/>
</dbReference>
<name>A0AAV8Z9M9_9CUCU</name>
<protein>
    <recommendedName>
        <fullName evidence="7">UDP-glycosyltransferase</fullName>
    </recommendedName>
</protein>
<evidence type="ECO:0000256" key="1">
    <source>
        <dbReference type="ARBA" id="ARBA00009995"/>
    </source>
</evidence>
<comment type="caution">
    <text evidence="5">The sequence shown here is derived from an EMBL/GenBank/DDBJ whole genome shotgun (WGS) entry which is preliminary data.</text>
</comment>
<evidence type="ECO:0000256" key="4">
    <source>
        <dbReference type="SAM" id="Phobius"/>
    </source>
</evidence>
<evidence type="ECO:0000256" key="3">
    <source>
        <dbReference type="ARBA" id="ARBA00022679"/>
    </source>
</evidence>
<dbReference type="SUPFAM" id="SSF53756">
    <property type="entry name" value="UDP-Glycosyltransferase/glycogen phosphorylase"/>
    <property type="match status" value="2"/>
</dbReference>
<dbReference type="InterPro" id="IPR002213">
    <property type="entry name" value="UDP_glucos_trans"/>
</dbReference>
<evidence type="ECO:0000313" key="6">
    <source>
        <dbReference type="Proteomes" id="UP001162156"/>
    </source>
</evidence>
<keyword evidence="3" id="KW-0808">Transferase</keyword>
<dbReference type="InterPro" id="IPR050271">
    <property type="entry name" value="UDP-glycosyltransferase"/>
</dbReference>
<keyword evidence="4" id="KW-0812">Transmembrane</keyword>
<dbReference type="FunFam" id="3.40.50.2000:FF:000050">
    <property type="entry name" value="UDP-glucuronosyltransferase"/>
    <property type="match status" value="1"/>
</dbReference>
<dbReference type="FunFam" id="3.40.50.2000:FF:000144">
    <property type="entry name" value="UDP-glucuronosyltransferase"/>
    <property type="match status" value="1"/>
</dbReference>
<dbReference type="Gene3D" id="3.40.50.2000">
    <property type="entry name" value="Glycogen Phosphorylase B"/>
    <property type="match status" value="4"/>
</dbReference>
<comment type="similarity">
    <text evidence="1">Belongs to the UDP-glycosyltransferase family.</text>
</comment>